<name>A0ABD0U7B4_DENTH</name>
<protein>
    <submittedName>
        <fullName evidence="2">Uncharacterized protein</fullName>
    </submittedName>
</protein>
<sequence>MADPERDHGFVFDDQGRVDVLKSPFFDINLEVDATVEDYVDRIFYCLTTAIDDYYPSIQWQVLHHPPTPSPASFSLGGTISNLLLLVASLVLLKLFSR</sequence>
<organism evidence="2 3">
    <name type="scientific">Dendrobium thyrsiflorum</name>
    <name type="common">Pinecone-like raceme dendrobium</name>
    <name type="synonym">Orchid</name>
    <dbReference type="NCBI Taxonomy" id="117978"/>
    <lineage>
        <taxon>Eukaryota</taxon>
        <taxon>Viridiplantae</taxon>
        <taxon>Streptophyta</taxon>
        <taxon>Embryophyta</taxon>
        <taxon>Tracheophyta</taxon>
        <taxon>Spermatophyta</taxon>
        <taxon>Magnoliopsida</taxon>
        <taxon>Liliopsida</taxon>
        <taxon>Asparagales</taxon>
        <taxon>Orchidaceae</taxon>
        <taxon>Epidendroideae</taxon>
        <taxon>Malaxideae</taxon>
        <taxon>Dendrobiinae</taxon>
        <taxon>Dendrobium</taxon>
    </lineage>
</organism>
<comment type="caution">
    <text evidence="2">The sequence shown here is derived from an EMBL/GenBank/DDBJ whole genome shotgun (WGS) entry which is preliminary data.</text>
</comment>
<dbReference type="AlphaFoldDB" id="A0ABD0U7B4"/>
<reference evidence="2 3" key="1">
    <citation type="journal article" date="2024" name="Plant Biotechnol. J.">
        <title>Dendrobium thyrsiflorum genome and its molecular insights into genes involved in important horticultural traits.</title>
        <authorList>
            <person name="Chen B."/>
            <person name="Wang J.Y."/>
            <person name="Zheng P.J."/>
            <person name="Li K.L."/>
            <person name="Liang Y.M."/>
            <person name="Chen X.F."/>
            <person name="Zhang C."/>
            <person name="Zhao X."/>
            <person name="He X."/>
            <person name="Zhang G.Q."/>
            <person name="Liu Z.J."/>
            <person name="Xu Q."/>
        </authorList>
    </citation>
    <scope>NUCLEOTIDE SEQUENCE [LARGE SCALE GENOMIC DNA]</scope>
    <source>
        <strain evidence="2">GZMU011</strain>
    </source>
</reference>
<evidence type="ECO:0000313" key="3">
    <source>
        <dbReference type="Proteomes" id="UP001552299"/>
    </source>
</evidence>
<dbReference type="EMBL" id="JANQDX010000017">
    <property type="protein sequence ID" value="KAL0908505.1"/>
    <property type="molecule type" value="Genomic_DNA"/>
</dbReference>
<keyword evidence="1" id="KW-1133">Transmembrane helix</keyword>
<keyword evidence="1" id="KW-0812">Transmembrane</keyword>
<dbReference type="Proteomes" id="UP001552299">
    <property type="component" value="Unassembled WGS sequence"/>
</dbReference>
<proteinExistence type="predicted"/>
<evidence type="ECO:0000256" key="1">
    <source>
        <dbReference type="SAM" id="Phobius"/>
    </source>
</evidence>
<keyword evidence="3" id="KW-1185">Reference proteome</keyword>
<keyword evidence="1" id="KW-0472">Membrane</keyword>
<evidence type="ECO:0000313" key="2">
    <source>
        <dbReference type="EMBL" id="KAL0908505.1"/>
    </source>
</evidence>
<feature type="transmembrane region" description="Helical" evidence="1">
    <location>
        <begin position="72"/>
        <end position="93"/>
    </location>
</feature>
<accession>A0ABD0U7B4</accession>
<gene>
    <name evidence="2" type="ORF">M5K25_023001</name>
</gene>